<organism evidence="2 3">
    <name type="scientific">Sulfurimonas hongkongensis</name>
    <dbReference type="NCBI Taxonomy" id="1172190"/>
    <lineage>
        <taxon>Bacteria</taxon>
        <taxon>Pseudomonadati</taxon>
        <taxon>Campylobacterota</taxon>
        <taxon>Epsilonproteobacteria</taxon>
        <taxon>Campylobacterales</taxon>
        <taxon>Sulfurimonadaceae</taxon>
        <taxon>Sulfurimonas</taxon>
    </lineage>
</organism>
<dbReference type="AlphaFoldDB" id="T0JSR6"/>
<comment type="caution">
    <text evidence="2">The sequence shown here is derived from an EMBL/GenBank/DDBJ whole genome shotgun (WGS) entry which is preliminary data.</text>
</comment>
<keyword evidence="3" id="KW-1185">Reference proteome</keyword>
<evidence type="ECO:0000313" key="2">
    <source>
        <dbReference type="EMBL" id="EQB40032.1"/>
    </source>
</evidence>
<dbReference type="EMBL" id="AUPZ01000004">
    <property type="protein sequence ID" value="EQB40032.1"/>
    <property type="molecule type" value="Genomic_DNA"/>
</dbReference>
<protein>
    <submittedName>
        <fullName evidence="2">Uncharacterized protein</fullName>
    </submittedName>
</protein>
<dbReference type="PATRIC" id="fig|1172190.3.peg.612"/>
<sequence>MQNQTNLDKLNDKISQILQSYNSLKEENKTFRTDLITLRAENQAKDAEIEKLVEANLMKDLEIEEIVEKIESILE</sequence>
<dbReference type="OrthoDB" id="5362376at2"/>
<accession>T0JSR6</accession>
<gene>
    <name evidence="2" type="ORF">M947_03135</name>
</gene>
<keyword evidence="1" id="KW-0175">Coiled coil</keyword>
<evidence type="ECO:0000256" key="1">
    <source>
        <dbReference type="SAM" id="Coils"/>
    </source>
</evidence>
<dbReference type="Proteomes" id="UP000015520">
    <property type="component" value="Unassembled WGS sequence"/>
</dbReference>
<feature type="coiled-coil region" evidence="1">
    <location>
        <begin position="7"/>
        <end position="55"/>
    </location>
</feature>
<reference evidence="2 3" key="1">
    <citation type="submission" date="2013-07" db="EMBL/GenBank/DDBJ databases">
        <title>Sulfurimonas hongkongensis AST-10 Genome Sequencing.</title>
        <authorList>
            <person name="Cai L."/>
            <person name="Zhang T."/>
        </authorList>
    </citation>
    <scope>NUCLEOTIDE SEQUENCE [LARGE SCALE GENOMIC DNA]</scope>
    <source>
        <strain evidence="2 3">AST-10</strain>
    </source>
</reference>
<name>T0JSR6_9BACT</name>
<proteinExistence type="predicted"/>
<dbReference type="STRING" id="1172190.M947_03135"/>
<dbReference type="RefSeq" id="WP_021286905.1">
    <property type="nucleotide sequence ID" value="NZ_AUPZ01000004.1"/>
</dbReference>
<evidence type="ECO:0000313" key="3">
    <source>
        <dbReference type="Proteomes" id="UP000015520"/>
    </source>
</evidence>